<reference evidence="1" key="1">
    <citation type="journal article" date="2015" name="Front. Microbiol.">
        <title>Combining genomic sequencing methods to explore viral diversity and reveal potential virus-host interactions.</title>
        <authorList>
            <person name="Chow C.E."/>
            <person name="Winget D.M."/>
            <person name="White R.A.III."/>
            <person name="Hallam S.J."/>
            <person name="Suttle C.A."/>
        </authorList>
    </citation>
    <scope>NUCLEOTIDE SEQUENCE</scope>
    <source>
        <strain evidence="1">Oxic1_1</strain>
    </source>
</reference>
<organism evidence="1">
    <name type="scientific">uncultured marine virus</name>
    <dbReference type="NCBI Taxonomy" id="186617"/>
    <lineage>
        <taxon>Viruses</taxon>
        <taxon>environmental samples</taxon>
    </lineage>
</organism>
<reference evidence="1" key="2">
    <citation type="submission" date="2015-03" db="EMBL/GenBank/DDBJ databases">
        <authorList>
            <person name="Chow C.-E.T."/>
            <person name="Winget D.M."/>
            <person name="White R.A.III."/>
            <person name="Hallam S.J."/>
            <person name="Suttle C.A."/>
        </authorList>
    </citation>
    <scope>NUCLEOTIDE SEQUENCE</scope>
    <source>
        <strain evidence="1">Oxic1_1</strain>
    </source>
</reference>
<evidence type="ECO:0000313" key="1">
    <source>
        <dbReference type="EMBL" id="AKH47653.1"/>
    </source>
</evidence>
<dbReference type="EMBL" id="KR029596">
    <property type="protein sequence ID" value="AKH47653.1"/>
    <property type="molecule type" value="Genomic_DNA"/>
</dbReference>
<name>A0A0F7L7X6_9VIRU</name>
<sequence length="92" mass="9985">MVSVASTWADIAPIRKAGISPIVRMDWSASRPNIWVVSIRSRVFSISSNSDEVCLGSASLCEGDGPFLERLVTFFGTLHLLTNGISKPHPIN</sequence>
<proteinExistence type="predicted"/>
<protein>
    <submittedName>
        <fullName evidence="1">Uncharacterized protein</fullName>
    </submittedName>
</protein>
<accession>A0A0F7L7X6</accession>